<feature type="region of interest" description="Disordered" evidence="1">
    <location>
        <begin position="665"/>
        <end position="690"/>
    </location>
</feature>
<protein>
    <submittedName>
        <fullName evidence="2">Uncharacterized protein</fullName>
    </submittedName>
</protein>
<sequence>MKQILSQGLRQVPLSDSYSLRPPTEPFEVLTRVHHLASLPQYQEMFQMSADAQHFFHRKCQKILVKTSRPKSERVIHDNDYDCGFPEEHSHVILSRRARQQTPKPGPNRFLSSLPKEAQKFLLSKPVKMKQVSVNPVENVPLNTDKTLNLTWNLTPDMLKEVNLLLKSTAALSVPGPSYRNQYLDRSARRDSSPLPTEDGTLFDRDFTPLFPRTLRPGTGRTVTKGSRLKNEDSTPFFVLPPPSMKDLPLSPTEMSEFKKEEEELYKQNILLVNGWQTYNFSSPTRETDISAPNSSQGSDQIDELLFSRVSSPFTDPSSVDIPKFDPPVIARCHRIGGARSRPKIQTLGAGKSLAAFLLGMVPQLSDQDPEGTIPPEHTECDSDPVQSTAAQATSFIDEKTEERPDACIEANSSLELQGLYKNLSEDPMNFILNEKLDHNTMMMEAPRLPPPNIHPAVDPQLPAKLSDLVSETKNESKKAVNTINGTYQYGPRILKKARGVQAVTLALSWVSFSVQYRLPTHMEMVGVTTSQLIDKDDNKNGLSREQLKSGVTVLLDSVSRLACTPTTDNTIEVWDRMSHDETEVTTDVELRDDMHISDIILTREERRRLAGIETNDSKMGSAEFSLTLDYNIAGGRDDKPGGGGVEKDDQGITLQKYGALQYDGLETGNSDKENEYSVPLHDDHEELGRPSKRLRLHSATPSVDDSGISLGLDLSGQGRFQVEDRSNECMDIFLYDEARDGATKTIWSLEGHPQDTNDQGMNDCRPESVEIGVGSGPLTVVAGDQYLPENSQFQALCFDSQCAGIPTPNTCLNALSTEFASTIFPSSTLQPEPQTEVACKSGTSALTDNFSPSIETYHISAGIAEFAKLRAKRLPIDISACASDIPSSHLPSDNPTNNENPNKPLSGPLKSIPQETSCQYTRQLSSAWALPTSAHWYLASMSFVQKQALVRYLCSETCGVGIVEREDLNGVDLILDPNTAIIFSNLRALPSECDSLVTLVSEQSWRYTRLLIIFEAYPPSWSLKSTTHDSETLNIFTPPVLKCVKKLRRDLSIAEGCGKKRSACQVCDAFAIDVDEAAKHTRNFGDFAASSNDNDNYRTFWGDRSWLVEGDVSEVAVRDKAIIITHSSLAVTRRTNTV</sequence>
<feature type="region of interest" description="Disordered" evidence="1">
    <location>
        <begin position="177"/>
        <end position="249"/>
    </location>
</feature>
<evidence type="ECO:0000256" key="1">
    <source>
        <dbReference type="SAM" id="MobiDB-lite"/>
    </source>
</evidence>
<feature type="region of interest" description="Disordered" evidence="1">
    <location>
        <begin position="888"/>
        <end position="911"/>
    </location>
</feature>
<comment type="caution">
    <text evidence="2">The sequence shown here is derived from an EMBL/GenBank/DDBJ whole genome shotgun (WGS) entry which is preliminary data.</text>
</comment>
<name>A0A9P7RXT7_9AGAR</name>
<accession>A0A9P7RXT7</accession>
<evidence type="ECO:0000313" key="3">
    <source>
        <dbReference type="Proteomes" id="UP001049176"/>
    </source>
</evidence>
<feature type="compositionally biased region" description="Polar residues" evidence="1">
    <location>
        <begin position="888"/>
        <end position="904"/>
    </location>
</feature>
<proteinExistence type="predicted"/>
<gene>
    <name evidence="2" type="ORF">E1B28_010069</name>
</gene>
<dbReference type="RefSeq" id="XP_043007473.1">
    <property type="nucleotide sequence ID" value="XM_043155012.1"/>
</dbReference>
<dbReference type="GeneID" id="66079145"/>
<keyword evidence="3" id="KW-1185">Reference proteome</keyword>
<feature type="compositionally biased region" description="Basic and acidic residues" evidence="1">
    <location>
        <begin position="670"/>
        <end position="690"/>
    </location>
</feature>
<dbReference type="AlphaFoldDB" id="A0A9P7RXT7"/>
<dbReference type="KEGG" id="more:E1B28_010069"/>
<organism evidence="2 3">
    <name type="scientific">Marasmius oreades</name>
    <name type="common">fairy-ring Marasmius</name>
    <dbReference type="NCBI Taxonomy" id="181124"/>
    <lineage>
        <taxon>Eukaryota</taxon>
        <taxon>Fungi</taxon>
        <taxon>Dikarya</taxon>
        <taxon>Basidiomycota</taxon>
        <taxon>Agaricomycotina</taxon>
        <taxon>Agaricomycetes</taxon>
        <taxon>Agaricomycetidae</taxon>
        <taxon>Agaricales</taxon>
        <taxon>Marasmiineae</taxon>
        <taxon>Marasmiaceae</taxon>
        <taxon>Marasmius</taxon>
    </lineage>
</organism>
<dbReference type="OrthoDB" id="2422840at2759"/>
<dbReference type="EMBL" id="CM032186">
    <property type="protein sequence ID" value="KAG7091003.1"/>
    <property type="molecule type" value="Genomic_DNA"/>
</dbReference>
<reference evidence="2" key="1">
    <citation type="journal article" date="2021" name="Genome Biol. Evol.">
        <title>The assembled and annotated genome of the fairy-ring fungus Marasmius oreades.</title>
        <authorList>
            <person name="Hiltunen M."/>
            <person name="Ament-Velasquez S.L."/>
            <person name="Johannesson H."/>
        </authorList>
    </citation>
    <scope>NUCLEOTIDE SEQUENCE</scope>
    <source>
        <strain evidence="2">03SP1</strain>
    </source>
</reference>
<evidence type="ECO:0000313" key="2">
    <source>
        <dbReference type="EMBL" id="KAG7091003.1"/>
    </source>
</evidence>
<dbReference type="Proteomes" id="UP001049176">
    <property type="component" value="Chromosome 6"/>
</dbReference>